<dbReference type="RefSeq" id="WP_261894387.1">
    <property type="nucleotide sequence ID" value="NZ_AP024895.1"/>
</dbReference>
<sequence>MKIYFSVISHHHDELILKLKTLQRLSKYKNIIVIFRDNLYSKNVEEYCAGLGIDYTCNNRQKGFSENNNLNFLRAKELGMKNSDYFILLNPDVYMTHSDIDLLIKNMYEKQIKLAAPNLFLNKNKTLFDDNLRTYPKFLNFIKNYLAGNRSTVINKEMPDKIGDTYWASGAFLIVKSSLYEQLNGFDERYYLYCEDIDFCYRALQLGVKVSFFAENTAVHYRQCASRKFLSREFFLHVISVFKYVQMIHGYACTRSQLKLNRITAVKVKDKPVDATHNA</sequence>
<name>A0ABZ0QCU7_9VIBR</name>
<dbReference type="EMBL" id="CP138203">
    <property type="protein sequence ID" value="WPC74279.1"/>
    <property type="molecule type" value="Genomic_DNA"/>
</dbReference>
<evidence type="ECO:0000313" key="2">
    <source>
        <dbReference type="Proteomes" id="UP001304071"/>
    </source>
</evidence>
<keyword evidence="2" id="KW-1185">Reference proteome</keyword>
<dbReference type="SUPFAM" id="SSF53448">
    <property type="entry name" value="Nucleotide-diphospho-sugar transferases"/>
    <property type="match status" value="1"/>
</dbReference>
<evidence type="ECO:0000313" key="1">
    <source>
        <dbReference type="EMBL" id="WPC74279.1"/>
    </source>
</evidence>
<protein>
    <submittedName>
        <fullName evidence="1">Glycosyltransferase family 2 protein</fullName>
    </submittedName>
</protein>
<reference evidence="1 2" key="1">
    <citation type="submission" date="2023-11" db="EMBL/GenBank/DDBJ databases">
        <title>Plant-associative lifestyle of Vibrio porteresiae and its evolutionary dynamics.</title>
        <authorList>
            <person name="Rameshkumar N."/>
            <person name="Kirti K."/>
        </authorList>
    </citation>
    <scope>NUCLEOTIDE SEQUENCE [LARGE SCALE GENOMIC DNA]</scope>
    <source>
        <strain evidence="1 2">MSSRF30</strain>
    </source>
</reference>
<accession>A0ABZ0QCU7</accession>
<dbReference type="Proteomes" id="UP001304071">
    <property type="component" value="Chromosome 1"/>
</dbReference>
<gene>
    <name evidence="1" type="ORF">R8Z52_03170</name>
</gene>
<dbReference type="Gene3D" id="3.90.550.10">
    <property type="entry name" value="Spore Coat Polysaccharide Biosynthesis Protein SpsA, Chain A"/>
    <property type="match status" value="1"/>
</dbReference>
<organism evidence="1 2">
    <name type="scientific">Vibrio porteresiae DSM 19223</name>
    <dbReference type="NCBI Taxonomy" id="1123496"/>
    <lineage>
        <taxon>Bacteria</taxon>
        <taxon>Pseudomonadati</taxon>
        <taxon>Pseudomonadota</taxon>
        <taxon>Gammaproteobacteria</taxon>
        <taxon>Vibrionales</taxon>
        <taxon>Vibrionaceae</taxon>
        <taxon>Vibrio</taxon>
    </lineage>
</organism>
<dbReference type="PANTHER" id="PTHR43179">
    <property type="entry name" value="RHAMNOSYLTRANSFERASE WBBL"/>
    <property type="match status" value="1"/>
</dbReference>
<proteinExistence type="predicted"/>
<dbReference type="PANTHER" id="PTHR43179:SF7">
    <property type="entry name" value="RHAMNOSYLTRANSFERASE WBBL"/>
    <property type="match status" value="1"/>
</dbReference>
<dbReference type="InterPro" id="IPR029044">
    <property type="entry name" value="Nucleotide-diphossugar_trans"/>
</dbReference>